<dbReference type="EMBL" id="JASNGB010000099">
    <property type="protein sequence ID" value="MDL2344656.1"/>
    <property type="molecule type" value="Genomic_DNA"/>
</dbReference>
<keyword evidence="2" id="KW-1185">Reference proteome</keyword>
<reference evidence="1 2" key="1">
    <citation type="submission" date="2023-05" db="EMBL/GenBank/DDBJ databases">
        <authorList>
            <person name="Gao F."/>
        </authorList>
    </citation>
    <scope>NUCLEOTIDE SEQUENCE [LARGE SCALE GENOMIC DNA]</scope>
    <source>
        <strain evidence="1 2">MIMF12</strain>
    </source>
</reference>
<dbReference type="InterPro" id="IPR015943">
    <property type="entry name" value="WD40/YVTN_repeat-like_dom_sf"/>
</dbReference>
<accession>A0ABT7JHW4</accession>
<sequence length="203" mass="22274">MFALLVAAALPGLPVPITPRVEITFPEAAPVTLSGPENSAQNAEYPWTHQQTLMSPRGDAAAVRFCWEIGKYDGCQVVLARPSQPTQRLKNSDVRRLLWTRDGQYLIGAGVNTVRLWNLTGGVRTVLPAPAPITTSLPHTSQITGLTLQGRDLCVQTQDQWYGRNSQRLGRSVSATRYALPTLRRLDVTTWPEGKKEADCSAP</sequence>
<dbReference type="SUPFAM" id="SSF63829">
    <property type="entry name" value="Calcium-dependent phosphotriesterase"/>
    <property type="match status" value="1"/>
</dbReference>
<proteinExistence type="predicted"/>
<evidence type="ECO:0000313" key="2">
    <source>
        <dbReference type="Proteomes" id="UP001302059"/>
    </source>
</evidence>
<dbReference type="Proteomes" id="UP001302059">
    <property type="component" value="Unassembled WGS sequence"/>
</dbReference>
<dbReference type="RefSeq" id="WP_285523790.1">
    <property type="nucleotide sequence ID" value="NZ_JASNGB010000099.1"/>
</dbReference>
<comment type="caution">
    <text evidence="1">The sequence shown here is derived from an EMBL/GenBank/DDBJ whole genome shotgun (WGS) entry which is preliminary data.</text>
</comment>
<name>A0ABT7JHW4_9DEIO</name>
<evidence type="ECO:0000313" key="1">
    <source>
        <dbReference type="EMBL" id="MDL2344656.1"/>
    </source>
</evidence>
<protein>
    <recommendedName>
        <fullName evidence="3">WD40 repeat domain-containing protein</fullName>
    </recommendedName>
</protein>
<gene>
    <name evidence="1" type="ORF">QOL99_10900</name>
</gene>
<dbReference type="Gene3D" id="2.130.10.10">
    <property type="entry name" value="YVTN repeat-like/Quinoprotein amine dehydrogenase"/>
    <property type="match status" value="1"/>
</dbReference>
<evidence type="ECO:0008006" key="3">
    <source>
        <dbReference type="Google" id="ProtNLM"/>
    </source>
</evidence>
<organism evidence="1 2">
    <name type="scientific">Deinococcus rhizophilus</name>
    <dbReference type="NCBI Taxonomy" id="3049544"/>
    <lineage>
        <taxon>Bacteria</taxon>
        <taxon>Thermotogati</taxon>
        <taxon>Deinococcota</taxon>
        <taxon>Deinococci</taxon>
        <taxon>Deinococcales</taxon>
        <taxon>Deinococcaceae</taxon>
        <taxon>Deinococcus</taxon>
    </lineage>
</organism>